<dbReference type="AlphaFoldDB" id="A0A844CI02"/>
<evidence type="ECO:0000313" key="9">
    <source>
        <dbReference type="Proteomes" id="UP000564704"/>
    </source>
</evidence>
<dbReference type="InterPro" id="IPR011990">
    <property type="entry name" value="TPR-like_helical_dom_sf"/>
</dbReference>
<keyword evidence="5" id="KW-0862">Zinc</keyword>
<dbReference type="InterPro" id="IPR001915">
    <property type="entry name" value="Peptidase_M48"/>
</dbReference>
<evidence type="ECO:0000256" key="4">
    <source>
        <dbReference type="ARBA" id="ARBA00022801"/>
    </source>
</evidence>
<dbReference type="Pfam" id="PF01435">
    <property type="entry name" value="Peptidase_M48"/>
    <property type="match status" value="1"/>
</dbReference>
<keyword evidence="6" id="KW-0482">Metalloprotease</keyword>
<dbReference type="GO" id="GO:0046872">
    <property type="term" value="F:metal ion binding"/>
    <property type="evidence" value="ECO:0007669"/>
    <property type="project" value="UniProtKB-KW"/>
</dbReference>
<keyword evidence="3" id="KW-0479">Metal-binding</keyword>
<evidence type="ECO:0000256" key="1">
    <source>
        <dbReference type="ARBA" id="ARBA00001947"/>
    </source>
</evidence>
<comment type="caution">
    <text evidence="8">The sequence shown here is derived from an EMBL/GenBank/DDBJ whole genome shotgun (WGS) entry which is preliminary data.</text>
</comment>
<dbReference type="PANTHER" id="PTHR22726">
    <property type="entry name" value="METALLOENDOPEPTIDASE OMA1"/>
    <property type="match status" value="1"/>
</dbReference>
<gene>
    <name evidence="8" type="ORF">FDP25_02600</name>
</gene>
<dbReference type="SUPFAM" id="SSF48452">
    <property type="entry name" value="TPR-like"/>
    <property type="match status" value="1"/>
</dbReference>
<dbReference type="Pfam" id="PF14559">
    <property type="entry name" value="TPR_19"/>
    <property type="match status" value="1"/>
</dbReference>
<dbReference type="InterPro" id="IPR051156">
    <property type="entry name" value="Mito/Outer_Membr_Metalloprot"/>
</dbReference>
<evidence type="ECO:0000256" key="2">
    <source>
        <dbReference type="ARBA" id="ARBA00022670"/>
    </source>
</evidence>
<dbReference type="CDD" id="cd07324">
    <property type="entry name" value="M48C_Oma1-like"/>
    <property type="match status" value="1"/>
</dbReference>
<dbReference type="Gene3D" id="3.30.2010.10">
    <property type="entry name" value="Metalloproteases ('zincins'), catalytic domain"/>
    <property type="match status" value="1"/>
</dbReference>
<keyword evidence="4" id="KW-0378">Hydrolase</keyword>
<organism evidence="8 9">
    <name type="scientific">Roseovarius bejariae</name>
    <dbReference type="NCBI Taxonomy" id="2576383"/>
    <lineage>
        <taxon>Bacteria</taxon>
        <taxon>Pseudomonadati</taxon>
        <taxon>Pseudomonadota</taxon>
        <taxon>Alphaproteobacteria</taxon>
        <taxon>Rhodobacterales</taxon>
        <taxon>Roseobacteraceae</taxon>
        <taxon>Roseovarius</taxon>
    </lineage>
</organism>
<dbReference type="OrthoDB" id="9814887at2"/>
<accession>A0A844CI02</accession>
<dbReference type="GO" id="GO:0016020">
    <property type="term" value="C:membrane"/>
    <property type="evidence" value="ECO:0007669"/>
    <property type="project" value="TreeGrafter"/>
</dbReference>
<sequence>MHLLRLLAIALLVTMTLAAPSRALTLLRDPDIEYALRKLAEPVLKAAGLSPSGTDILVIDDRNLNAFVVDRNHIFIHSGLLLKMDNPAMLQAVLAHEAAHISNGHLVRRPINLRNARTAAGIGAALAAAAAVAAGSGEAAAGAALGAQTTAQRLFFAHTRAEENAADQSGMRYMANAGIDPQGMVEVMDIFRGQEALSAARQDPYARTHPMSADRFRVVNRLAQAYAEKTRDNQSADYWFARAKGKLSAFQRSPKWTLRRAGETGFRDVRLIREAVAHHRRSNLSRALKSIDAAIASRPKDPFLYELKGQILIESRRFGAAASAYGRATQLAPRNALILGAYGRALLAQGKVGQATKYLEQARARDGRDSRVMRDLAQAYAKQGNRGMASLLTAERYAMQGRMEDAGLHGQRASDLLPRGSTGWRRAQDVLSAAQRAAKQRKRR</sequence>
<evidence type="ECO:0000256" key="6">
    <source>
        <dbReference type="ARBA" id="ARBA00023049"/>
    </source>
</evidence>
<protein>
    <submittedName>
        <fullName evidence="8">Tetratricopeptide repeat protein</fullName>
    </submittedName>
</protein>
<keyword evidence="2" id="KW-0645">Protease</keyword>
<dbReference type="GO" id="GO:0051603">
    <property type="term" value="P:proteolysis involved in protein catabolic process"/>
    <property type="evidence" value="ECO:0007669"/>
    <property type="project" value="TreeGrafter"/>
</dbReference>
<dbReference type="GO" id="GO:0004222">
    <property type="term" value="F:metalloendopeptidase activity"/>
    <property type="evidence" value="ECO:0007669"/>
    <property type="project" value="InterPro"/>
</dbReference>
<dbReference type="PANTHER" id="PTHR22726:SF1">
    <property type="entry name" value="METALLOENDOPEPTIDASE OMA1, MITOCHONDRIAL"/>
    <property type="match status" value="1"/>
</dbReference>
<evidence type="ECO:0000259" key="7">
    <source>
        <dbReference type="Pfam" id="PF01435"/>
    </source>
</evidence>
<feature type="domain" description="Peptidase M48" evidence="7">
    <location>
        <begin position="36"/>
        <end position="220"/>
    </location>
</feature>
<dbReference type="RefSeq" id="WP_154148644.1">
    <property type="nucleotide sequence ID" value="NZ_SZWE01000001.1"/>
</dbReference>
<dbReference type="EMBL" id="SZWE01000001">
    <property type="protein sequence ID" value="MRU14312.1"/>
    <property type="molecule type" value="Genomic_DNA"/>
</dbReference>
<comment type="cofactor">
    <cofactor evidence="1">
        <name>Zn(2+)</name>
        <dbReference type="ChEBI" id="CHEBI:29105"/>
    </cofactor>
</comment>
<evidence type="ECO:0000313" key="8">
    <source>
        <dbReference type="EMBL" id="MRU14312.1"/>
    </source>
</evidence>
<name>A0A844CI02_9RHOB</name>
<dbReference type="Gene3D" id="1.25.40.10">
    <property type="entry name" value="Tetratricopeptide repeat domain"/>
    <property type="match status" value="1"/>
</dbReference>
<dbReference type="Proteomes" id="UP000564704">
    <property type="component" value="Unassembled WGS sequence"/>
</dbReference>
<reference evidence="8 9" key="1">
    <citation type="submission" date="2019-05" db="EMBL/GenBank/DDBJ databases">
        <title>Roseovarius bejariae sp. nov., a moderately halophylic bacterium isolated from a saline soil in Rambla Salada (Murcia).</title>
        <authorList>
            <person name="Castro D.J."/>
            <person name="Gomez-Altuve A."/>
            <person name="Reina J.C."/>
            <person name="Rodriguez M."/>
            <person name="Sampedro I."/>
            <person name="Llamas I."/>
            <person name="Martinez-Checa F."/>
        </authorList>
    </citation>
    <scope>NUCLEOTIDE SEQUENCE [LARGE SCALE GENOMIC DNA]</scope>
    <source>
        <strain evidence="8 9">A21</strain>
    </source>
</reference>
<evidence type="ECO:0000256" key="5">
    <source>
        <dbReference type="ARBA" id="ARBA00022833"/>
    </source>
</evidence>
<keyword evidence="9" id="KW-1185">Reference proteome</keyword>
<proteinExistence type="predicted"/>
<evidence type="ECO:0000256" key="3">
    <source>
        <dbReference type="ARBA" id="ARBA00022723"/>
    </source>
</evidence>